<sequence>MANNQLLQSGEDHVYDPPTYRPQKDRQSLKVSGGREESAKKMVNYWKTKVLPTIKKVFDKNGPKKAAAAEACKIFDETKEQYSKEFEDNKTELQPKVVEIYEASSTEIKTLVKEPKEADLKKHSAAVQKFLDELAKIDFPGTKSVCEAATKVGPGYLPGPVFFLFEQVSTFIVTEEKKEEAVPSVEVTPEKTGEDTSGATEAKEKDIVVEEPKKEETPATEVPPPAPAAEPPKP</sequence>
<feature type="compositionally biased region" description="Basic and acidic residues" evidence="1">
    <location>
        <begin position="22"/>
        <end position="38"/>
    </location>
</feature>
<dbReference type="InterPro" id="IPR008469">
    <property type="entry name" value="DREPP"/>
</dbReference>
<evidence type="ECO:0000313" key="3">
    <source>
        <dbReference type="Proteomes" id="UP001604277"/>
    </source>
</evidence>
<evidence type="ECO:0000313" key="2">
    <source>
        <dbReference type="EMBL" id="KAL2493967.1"/>
    </source>
</evidence>
<feature type="compositionally biased region" description="Basic and acidic residues" evidence="1">
    <location>
        <begin position="201"/>
        <end position="217"/>
    </location>
</feature>
<dbReference type="Proteomes" id="UP001604277">
    <property type="component" value="Unassembled WGS sequence"/>
</dbReference>
<name>A0ABD1RZW9_9LAMI</name>
<feature type="region of interest" description="Disordered" evidence="1">
    <location>
        <begin position="1"/>
        <end position="38"/>
    </location>
</feature>
<keyword evidence="3" id="KW-1185">Reference proteome</keyword>
<organism evidence="2 3">
    <name type="scientific">Forsythia ovata</name>
    <dbReference type="NCBI Taxonomy" id="205694"/>
    <lineage>
        <taxon>Eukaryota</taxon>
        <taxon>Viridiplantae</taxon>
        <taxon>Streptophyta</taxon>
        <taxon>Embryophyta</taxon>
        <taxon>Tracheophyta</taxon>
        <taxon>Spermatophyta</taxon>
        <taxon>Magnoliopsida</taxon>
        <taxon>eudicotyledons</taxon>
        <taxon>Gunneridae</taxon>
        <taxon>Pentapetalae</taxon>
        <taxon>asterids</taxon>
        <taxon>lamiids</taxon>
        <taxon>Lamiales</taxon>
        <taxon>Oleaceae</taxon>
        <taxon>Forsythieae</taxon>
        <taxon>Forsythia</taxon>
    </lineage>
</organism>
<dbReference type="EMBL" id="JBFOLJ010000011">
    <property type="protein sequence ID" value="KAL2493967.1"/>
    <property type="molecule type" value="Genomic_DNA"/>
</dbReference>
<protein>
    <submittedName>
        <fullName evidence="2">Plasma membrane-associated cation-binding protein 1</fullName>
    </submittedName>
</protein>
<dbReference type="PANTHER" id="PTHR38522:SF2">
    <property type="entry name" value="PLASMA MEMBRANE-ASSOCIATED CATION-BINDING PROTEIN 1"/>
    <property type="match status" value="1"/>
</dbReference>
<feature type="region of interest" description="Disordered" evidence="1">
    <location>
        <begin position="177"/>
        <end position="234"/>
    </location>
</feature>
<dbReference type="PANTHER" id="PTHR38522">
    <property type="entry name" value="PLASMA MEMBRANE-ASSOCIATED CATION-BINDING PROTEIN 1"/>
    <property type="match status" value="1"/>
</dbReference>
<dbReference type="Pfam" id="PF05558">
    <property type="entry name" value="DREPP"/>
    <property type="match status" value="1"/>
</dbReference>
<comment type="caution">
    <text evidence="2">The sequence shown here is derived from an EMBL/GenBank/DDBJ whole genome shotgun (WGS) entry which is preliminary data.</text>
</comment>
<dbReference type="AlphaFoldDB" id="A0ABD1RZW9"/>
<reference evidence="3" key="1">
    <citation type="submission" date="2024-07" db="EMBL/GenBank/DDBJ databases">
        <title>Two chromosome-level genome assemblies of Korean endemic species Abeliophyllum distichum and Forsythia ovata (Oleaceae).</title>
        <authorList>
            <person name="Jang H."/>
        </authorList>
    </citation>
    <scope>NUCLEOTIDE SEQUENCE [LARGE SCALE GENOMIC DNA]</scope>
</reference>
<evidence type="ECO:0000256" key="1">
    <source>
        <dbReference type="SAM" id="MobiDB-lite"/>
    </source>
</evidence>
<gene>
    <name evidence="2" type="ORF">Fot_37724</name>
</gene>
<accession>A0ABD1RZW9</accession>
<proteinExistence type="predicted"/>
<feature type="compositionally biased region" description="Pro residues" evidence="1">
    <location>
        <begin position="221"/>
        <end position="234"/>
    </location>
</feature>